<dbReference type="GeneID" id="951743"/>
<evidence type="ECO:0000256" key="3">
    <source>
        <dbReference type="ARBA" id="ARBA00022695"/>
    </source>
</evidence>
<dbReference type="KEGG" id="vg:951743"/>
<accession>Q9WJ22</accession>
<dbReference type="InterPro" id="IPR008686">
    <property type="entry name" value="RNA_pol_mitovir"/>
</dbReference>
<dbReference type="PANTHER" id="PTHR34456">
    <property type="entry name" value="MITOVIRUS RNA-DEPENDENT RNA POLYMERASE"/>
    <property type="match status" value="1"/>
</dbReference>
<keyword evidence="2" id="KW-0808">Transferase</keyword>
<dbReference type="OrthoDB" id="14837at10239"/>
<feature type="domain" description="Reverse transcriptase" evidence="4">
    <location>
        <begin position="213"/>
        <end position="438"/>
    </location>
</feature>
<dbReference type="EMBL" id="AJ132754">
    <property type="protein sequence ID" value="CAB42652.1"/>
    <property type="molecule type" value="mRNA"/>
</dbReference>
<keyword evidence="1 5" id="KW-0696">RNA-directed RNA polymerase</keyword>
<name>Q9WJ22_9VIRU</name>
<evidence type="ECO:0000313" key="5">
    <source>
        <dbReference type="EMBL" id="CAB42652.1"/>
    </source>
</evidence>
<dbReference type="GO" id="GO:0003968">
    <property type="term" value="F:RNA-directed RNA polymerase activity"/>
    <property type="evidence" value="ECO:0007669"/>
    <property type="project" value="UniProtKB-KW"/>
</dbReference>
<evidence type="ECO:0000256" key="2">
    <source>
        <dbReference type="ARBA" id="ARBA00022679"/>
    </source>
</evidence>
<keyword evidence="6" id="KW-1185">Reference proteome</keyword>
<organism evidence="5 6">
    <name type="scientific">Ophiostoma mitovirus 4</name>
    <dbReference type="NCBI Taxonomy" id="88387"/>
    <lineage>
        <taxon>Viruses</taxon>
        <taxon>Riboviria</taxon>
        <taxon>Orthornavirae</taxon>
        <taxon>Lenarviricota</taxon>
        <taxon>Howeltoviricetes</taxon>
        <taxon>Cryppavirales</taxon>
        <taxon>Mitoviridae</taxon>
        <taxon>Unuamitovirus</taxon>
        <taxon>Unuamitovirus opno4</taxon>
    </lineage>
</organism>
<evidence type="ECO:0000256" key="1">
    <source>
        <dbReference type="ARBA" id="ARBA00022484"/>
    </source>
</evidence>
<reference evidence="5 6" key="1">
    <citation type="journal article" date="1999" name="Virology">
        <title>Multiple mitochondrial viruses in an isolate of the Dutch Elm disease fungus Ophiostoma novo-ulmi.</title>
        <authorList>
            <person name="Hong Y."/>
            <person name="Dover S.L."/>
            <person name="Cole T.E."/>
            <person name="Brasier C.M."/>
            <person name="Buck K.W."/>
        </authorList>
    </citation>
    <scope>NUCLEOTIDE SEQUENCE [LARGE SCALE GENOMIC DNA]</scope>
</reference>
<evidence type="ECO:0000313" key="6">
    <source>
        <dbReference type="Proteomes" id="UP000201605"/>
    </source>
</evidence>
<evidence type="ECO:0000259" key="4">
    <source>
        <dbReference type="PROSITE" id="PS50878"/>
    </source>
</evidence>
<gene>
    <name evidence="5" type="primary">pol4</name>
</gene>
<dbReference type="InterPro" id="IPR000477">
    <property type="entry name" value="RT_dom"/>
</dbReference>
<dbReference type="InterPro" id="IPR043502">
    <property type="entry name" value="DNA/RNA_pol_sf"/>
</dbReference>
<sequence length="783" mass="92249">MKRNNLQIIIIKRLILHIFKINLSVEIDKFLGFINHLRKSNGLLYTIKYMKAAKLHITRYMCGKPLYSNNENVALDKTGFPLRFWYLKRLVNDNPRALLTLLTYTRRIVPNKSESKARIVKLSTITDPYKGKVYTIPKWFILDFISKYNLSSTKPIYTDNDHYLSIKGSPNGKASMSSLYSIISFNSSNIRYLFNIVGDYQLVLNKFYQDLSQFYTKYINRDKLGLGKLSIVHDPELKERVIAMVDYTTQFALRPIHNILLNNLSKLPCDRTFTQDPFHKWNDDHKERYHSLDLSAATDRFPIFLQQKLISLIFNDYEFGKNWRNLLVDRNYDYQGISYRYSVGQPMGAYTSWAAFTLTHHLVVHWAAELAGLKNFKDYIILGDDIVIKNNKVAQIYINLMTKWGVDISLSKTHVSYDTYEFAKRWIKNGKEISGISLKGILTNIRHIHVVYMNIFTYLQRIPSLNVDILTCVGKLYGYLLIRNRIKSPNTIKRSLYDFHHSIRYSFGLLNYEEIRNYLHNKFPFDNYYAWPERLVHSKLNEIFKLEMVESAKSFSKDFMNQSTMLINTVTDNEIMVQWPLYKGFMNHIEKLKDYIKSKQNQHDIDLLDLMQNLRFQNLDSIVKKLRNSYTNLIMLDKFWKSAFNREYRDLERESILTIEKQESNMMSRIWDMALSYRTSPMSYSTLTFETDSEFYMMPSIWDMASSSTTGPKPFTTATFKTDFVGLSTFDDKLLKDLENLKIDITLRTGKYTNKTQPLESKIHQHPIECIEDNKVPNFNNIK</sequence>
<dbReference type="Proteomes" id="UP000201605">
    <property type="component" value="Segment"/>
</dbReference>
<dbReference type="PANTHER" id="PTHR34456:SF13">
    <property type="entry name" value="REVERSE TRANSCRIPTASE DOMAIN-CONTAINING PROTEIN"/>
    <property type="match status" value="1"/>
</dbReference>
<proteinExistence type="evidence at transcript level"/>
<dbReference type="RefSeq" id="NP_660179.1">
    <property type="nucleotide sequence ID" value="NC_004052.1"/>
</dbReference>
<dbReference type="Pfam" id="PF05919">
    <property type="entry name" value="Mitovir_RNA_pol"/>
    <property type="match status" value="1"/>
</dbReference>
<dbReference type="PROSITE" id="PS50878">
    <property type="entry name" value="RT_POL"/>
    <property type="match status" value="1"/>
</dbReference>
<protein>
    <submittedName>
        <fullName evidence="5">RNA-dependent RNA polymerase, putative</fullName>
    </submittedName>
</protein>
<keyword evidence="3" id="KW-0548">Nucleotidyltransferase</keyword>
<dbReference type="SUPFAM" id="SSF56672">
    <property type="entry name" value="DNA/RNA polymerases"/>
    <property type="match status" value="1"/>
</dbReference>